<reference evidence="1 2" key="1">
    <citation type="submission" date="2020-05" db="EMBL/GenBank/DDBJ databases">
        <title>Azospirillum oleiclasticum sp. nov, a nitrogen-fixing and heavy crude oil-emulsifying bacterium isolated from the crude oil of Yumen Oilfield.</title>
        <authorList>
            <person name="Wu D."/>
            <person name="Cai M."/>
            <person name="Zhang X."/>
        </authorList>
    </citation>
    <scope>NUCLEOTIDE SEQUENCE [LARGE SCALE GENOMIC DNA]</scope>
    <source>
        <strain evidence="1 2">ROY-1-1-2</strain>
    </source>
</reference>
<name>A0ABX2T6V7_9PROT</name>
<protein>
    <submittedName>
        <fullName evidence="1">DUF3486 family protein</fullName>
    </submittedName>
</protein>
<sequence>MAGRPSKIDKLPDPLREGIAQLWHSGRYGLDEILRHLRDLSEGRRTMLPPELDVAVSVTADDLPSRSRLHAHLQGLDRVAEKVGRSRAVAEALVKRYGDEPESRTARLNIELAHSAVLDLFLAEGGGAGAGGDGEDGGAAPVTLDPEGVMFVARAIKDLASARKADAELALKLRQEFARKVDAKLKAIAADAGAVPATASPAEAKAALLRRIREEVYGIVERS</sequence>
<evidence type="ECO:0000313" key="1">
    <source>
        <dbReference type="EMBL" id="NYZ20036.1"/>
    </source>
</evidence>
<dbReference type="Proteomes" id="UP000584642">
    <property type="component" value="Unassembled WGS sequence"/>
</dbReference>
<evidence type="ECO:0000313" key="2">
    <source>
        <dbReference type="Proteomes" id="UP000584642"/>
    </source>
</evidence>
<comment type="caution">
    <text evidence="1">The sequence shown here is derived from an EMBL/GenBank/DDBJ whole genome shotgun (WGS) entry which is preliminary data.</text>
</comment>
<dbReference type="InterPro" id="IPR021874">
    <property type="entry name" value="Phage_Mu_Gp27"/>
</dbReference>
<dbReference type="EMBL" id="JABFDB010000005">
    <property type="protein sequence ID" value="NYZ20036.1"/>
    <property type="molecule type" value="Genomic_DNA"/>
</dbReference>
<proteinExistence type="predicted"/>
<organism evidence="1 2">
    <name type="scientific">Azospirillum oleiclasticum</name>
    <dbReference type="NCBI Taxonomy" id="2735135"/>
    <lineage>
        <taxon>Bacteria</taxon>
        <taxon>Pseudomonadati</taxon>
        <taxon>Pseudomonadota</taxon>
        <taxon>Alphaproteobacteria</taxon>
        <taxon>Rhodospirillales</taxon>
        <taxon>Azospirillaceae</taxon>
        <taxon>Azospirillum</taxon>
    </lineage>
</organism>
<dbReference type="Pfam" id="PF11985">
    <property type="entry name" value="Phage_Mu_Gp27"/>
    <property type="match status" value="1"/>
</dbReference>
<gene>
    <name evidence="1" type="ORF">HND93_09945</name>
</gene>
<accession>A0ABX2T6V7</accession>
<keyword evidence="2" id="KW-1185">Reference proteome</keyword>
<dbReference type="RefSeq" id="WP_180281805.1">
    <property type="nucleotide sequence ID" value="NZ_JABFDB010000005.1"/>
</dbReference>